<comment type="caution">
    <text evidence="3">The sequence shown here is derived from an EMBL/GenBank/DDBJ whole genome shotgun (WGS) entry which is preliminary data.</text>
</comment>
<feature type="compositionally biased region" description="Polar residues" evidence="2">
    <location>
        <begin position="151"/>
        <end position="167"/>
    </location>
</feature>
<sequence>MKDRNSLINMDNLLLQLVYSSSIVERKAQVQHMRTKFNKLEEEVSHRQKLIKHYIDNRKRKMYRDRVESYTEVLQQHQARYAQSPLGQQLLQRQSEREQIEQRIETYDDEIEQRERALQTLRGCRDMLKYNNDVYAVVPHNVHSRRDGASLKQNTSELQRKAASQRQTTSVLEAAITSLKLKQQQSSEAEDREGKKAVNEEVPRNEQKELDEEQLREEEKSPSLRSEEADSPTFLFSMNSTPKGDPAFAVFDCDLFGTGSSHGEDSPFSFTSAYFSEKKVTNTSTSGNKKQIGSLFDQLESGGEEEAFEFSFPSKSSSLHGFGKEQGDSRDEFSFSVNFDKLQ</sequence>
<evidence type="ECO:0000313" key="4">
    <source>
        <dbReference type="Proteomes" id="UP000289886"/>
    </source>
</evidence>
<evidence type="ECO:0000256" key="1">
    <source>
        <dbReference type="SAM" id="Coils"/>
    </source>
</evidence>
<reference evidence="3 4" key="1">
    <citation type="submission" date="2019-01" db="EMBL/GenBank/DDBJ databases">
        <title>Draft Genome and Complete Hox-Cluster Characterization of the Sterlet Sturgeon (Acipenser ruthenus).</title>
        <authorList>
            <person name="Wei Q."/>
        </authorList>
    </citation>
    <scope>NUCLEOTIDE SEQUENCE [LARGE SCALE GENOMIC DNA]</scope>
    <source>
        <strain evidence="3">WHYD16114868_AA</strain>
        <tissue evidence="3">Blood</tissue>
    </source>
</reference>
<accession>A0A444UAB2</accession>
<feature type="compositionally biased region" description="Basic and acidic residues" evidence="2">
    <location>
        <begin position="217"/>
        <end position="228"/>
    </location>
</feature>
<proteinExistence type="predicted"/>
<dbReference type="GO" id="GO:0048477">
    <property type="term" value="P:oogenesis"/>
    <property type="evidence" value="ECO:0007669"/>
    <property type="project" value="TreeGrafter"/>
</dbReference>
<dbReference type="InterPro" id="IPR031380">
    <property type="entry name" value="SIX6OS1"/>
</dbReference>
<dbReference type="GO" id="GO:0010705">
    <property type="term" value="P:meiotic DNA double-strand break processing involved in reciprocal meiotic recombination"/>
    <property type="evidence" value="ECO:0007669"/>
    <property type="project" value="TreeGrafter"/>
</dbReference>
<keyword evidence="1" id="KW-0175">Coiled coil</keyword>
<dbReference type="PANTHER" id="PTHR35449">
    <property type="entry name" value="PROTEIN SIX6OS1"/>
    <property type="match status" value="1"/>
</dbReference>
<dbReference type="Pfam" id="PF15676">
    <property type="entry name" value="S6OS1"/>
    <property type="match status" value="1"/>
</dbReference>
<dbReference type="GO" id="GO:0000801">
    <property type="term" value="C:central element"/>
    <property type="evidence" value="ECO:0007669"/>
    <property type="project" value="TreeGrafter"/>
</dbReference>
<name>A0A444UAB2_ACIRT</name>
<feature type="region of interest" description="Disordered" evidence="2">
    <location>
        <begin position="181"/>
        <end position="232"/>
    </location>
</feature>
<keyword evidence="4" id="KW-1185">Reference proteome</keyword>
<dbReference type="Proteomes" id="UP000289886">
    <property type="component" value="Unassembled WGS sequence"/>
</dbReference>
<dbReference type="PANTHER" id="PTHR35449:SF1">
    <property type="entry name" value="PROTEIN SIX6OS1"/>
    <property type="match status" value="1"/>
</dbReference>
<dbReference type="EMBL" id="SCEB01214950">
    <property type="protein sequence ID" value="RXM32081.1"/>
    <property type="molecule type" value="Genomic_DNA"/>
</dbReference>
<evidence type="ECO:0000313" key="3">
    <source>
        <dbReference type="EMBL" id="RXM32081.1"/>
    </source>
</evidence>
<dbReference type="AlphaFoldDB" id="A0A444UAB2"/>
<protein>
    <submittedName>
        <fullName evidence="3">Uncharacterized protein</fullName>
    </submittedName>
</protein>
<dbReference type="GO" id="GO:0007129">
    <property type="term" value="P:homologous chromosome pairing at meiosis"/>
    <property type="evidence" value="ECO:0007669"/>
    <property type="project" value="TreeGrafter"/>
</dbReference>
<feature type="region of interest" description="Disordered" evidence="2">
    <location>
        <begin position="145"/>
        <end position="167"/>
    </location>
</feature>
<feature type="coiled-coil region" evidence="1">
    <location>
        <begin position="23"/>
        <end position="117"/>
    </location>
</feature>
<dbReference type="GO" id="GO:0007283">
    <property type="term" value="P:spermatogenesis"/>
    <property type="evidence" value="ECO:0007669"/>
    <property type="project" value="TreeGrafter"/>
</dbReference>
<organism evidence="3 4">
    <name type="scientific">Acipenser ruthenus</name>
    <name type="common">Sterlet sturgeon</name>
    <dbReference type="NCBI Taxonomy" id="7906"/>
    <lineage>
        <taxon>Eukaryota</taxon>
        <taxon>Metazoa</taxon>
        <taxon>Chordata</taxon>
        <taxon>Craniata</taxon>
        <taxon>Vertebrata</taxon>
        <taxon>Euteleostomi</taxon>
        <taxon>Actinopterygii</taxon>
        <taxon>Chondrostei</taxon>
        <taxon>Acipenseriformes</taxon>
        <taxon>Acipenseridae</taxon>
        <taxon>Acipenser</taxon>
    </lineage>
</organism>
<feature type="compositionally biased region" description="Basic and acidic residues" evidence="2">
    <location>
        <begin position="192"/>
        <end position="208"/>
    </location>
</feature>
<evidence type="ECO:0000256" key="2">
    <source>
        <dbReference type="SAM" id="MobiDB-lite"/>
    </source>
</evidence>
<gene>
    <name evidence="3" type="ORF">EOD39_1524</name>
</gene>